<dbReference type="Pfam" id="PF03714">
    <property type="entry name" value="PUD"/>
    <property type="match status" value="2"/>
</dbReference>
<keyword evidence="5" id="KW-0326">Glycosidase</keyword>
<feature type="chain" id="PRO_5038591255" description="pullulanase" evidence="10">
    <location>
        <begin position="27"/>
        <end position="1234"/>
    </location>
</feature>
<dbReference type="RefSeq" id="WP_184662930.1">
    <property type="nucleotide sequence ID" value="NZ_JACHHB010000002.1"/>
</dbReference>
<dbReference type="CDD" id="cd02860">
    <property type="entry name" value="E_set_Pullulanase"/>
    <property type="match status" value="1"/>
</dbReference>
<feature type="domain" description="SLH" evidence="11">
    <location>
        <begin position="1112"/>
        <end position="1172"/>
    </location>
</feature>
<evidence type="ECO:0000313" key="12">
    <source>
        <dbReference type="EMBL" id="MBB5172466.1"/>
    </source>
</evidence>
<evidence type="ECO:0000256" key="5">
    <source>
        <dbReference type="ARBA" id="ARBA00023295"/>
    </source>
</evidence>
<dbReference type="CDD" id="cd10315">
    <property type="entry name" value="CBM41_pullulanase"/>
    <property type="match status" value="2"/>
</dbReference>
<dbReference type="EC" id="3.2.1.41" evidence="7"/>
<comment type="similarity">
    <text evidence="1">Belongs to the glycosyl hydrolase 13 family.</text>
</comment>
<dbReference type="InterPro" id="IPR004193">
    <property type="entry name" value="Glyco_hydro_13_N"/>
</dbReference>
<dbReference type="Gene3D" id="3.20.20.80">
    <property type="entry name" value="Glycosidases"/>
    <property type="match status" value="1"/>
</dbReference>
<dbReference type="NCBIfam" id="TIGR02102">
    <property type="entry name" value="pullulan_Gpos"/>
    <property type="match status" value="1"/>
</dbReference>
<dbReference type="InterPro" id="IPR013783">
    <property type="entry name" value="Ig-like_fold"/>
</dbReference>
<protein>
    <recommendedName>
        <fullName evidence="7">pullulanase</fullName>
        <ecNumber evidence="7">3.2.1.41</ecNumber>
    </recommendedName>
    <alternativeName>
        <fullName evidence="8">Alpha-dextrin endo-1,6-alpha-glucosidase</fullName>
    </alternativeName>
    <alternativeName>
        <fullName evidence="9">Pullulan 6-glucanohydrolase</fullName>
    </alternativeName>
</protein>
<dbReference type="InterPro" id="IPR013784">
    <property type="entry name" value="Carb-bd-like_fold"/>
</dbReference>
<dbReference type="Gene3D" id="2.60.40.10">
    <property type="entry name" value="Immunoglobulins"/>
    <property type="match status" value="1"/>
</dbReference>
<dbReference type="Pfam" id="PF00395">
    <property type="entry name" value="SLH"/>
    <property type="match status" value="3"/>
</dbReference>
<dbReference type="InterPro" id="IPR040806">
    <property type="entry name" value="SpuA_C"/>
</dbReference>
<evidence type="ECO:0000256" key="1">
    <source>
        <dbReference type="ARBA" id="ARBA00008061"/>
    </source>
</evidence>
<evidence type="ECO:0000313" key="13">
    <source>
        <dbReference type="Proteomes" id="UP000551878"/>
    </source>
</evidence>
<dbReference type="InterPro" id="IPR011838">
    <property type="entry name" value="Pullulan_Gpos"/>
</dbReference>
<evidence type="ECO:0000256" key="10">
    <source>
        <dbReference type="SAM" id="SignalP"/>
    </source>
</evidence>
<feature type="signal peptide" evidence="10">
    <location>
        <begin position="1"/>
        <end position="26"/>
    </location>
</feature>
<dbReference type="AlphaFoldDB" id="A0A840QM86"/>
<dbReference type="PROSITE" id="PS51272">
    <property type="entry name" value="SLH"/>
    <property type="match status" value="3"/>
</dbReference>
<keyword evidence="4" id="KW-0106">Calcium</keyword>
<evidence type="ECO:0000256" key="4">
    <source>
        <dbReference type="ARBA" id="ARBA00022837"/>
    </source>
</evidence>
<evidence type="ECO:0000256" key="3">
    <source>
        <dbReference type="ARBA" id="ARBA00022801"/>
    </source>
</evidence>
<comment type="catalytic activity">
    <reaction evidence="6">
        <text>Hydrolysis of (1-&gt;6)-alpha-D-glucosidic linkages in pullulan, amylopectin and glycogen, and in the alpha- and beta-limit dextrins of amylopectin and glycogen.</text>
        <dbReference type="EC" id="3.2.1.41"/>
    </reaction>
</comment>
<evidence type="ECO:0000256" key="6">
    <source>
        <dbReference type="ARBA" id="ARBA00023965"/>
    </source>
</evidence>
<feature type="domain" description="SLH" evidence="11">
    <location>
        <begin position="1174"/>
        <end position="1234"/>
    </location>
</feature>
<comment type="caution">
    <text evidence="12">The sequence shown here is derived from an EMBL/GenBank/DDBJ whole genome shotgun (WGS) entry which is preliminary data.</text>
</comment>
<dbReference type="InterPro" id="IPR013780">
    <property type="entry name" value="Glyco_hydro_b"/>
</dbReference>
<dbReference type="InterPro" id="IPR001119">
    <property type="entry name" value="SLH_dom"/>
</dbReference>
<dbReference type="SUPFAM" id="SSF49452">
    <property type="entry name" value="Starch-binding domain-like"/>
    <property type="match status" value="2"/>
</dbReference>
<evidence type="ECO:0000256" key="8">
    <source>
        <dbReference type="ARBA" id="ARBA00029618"/>
    </source>
</evidence>
<dbReference type="GO" id="GO:0005975">
    <property type="term" value="P:carbohydrate metabolic process"/>
    <property type="evidence" value="ECO:0007669"/>
    <property type="project" value="InterPro"/>
</dbReference>
<keyword evidence="13" id="KW-1185">Reference proteome</keyword>
<dbReference type="CDD" id="cd11341">
    <property type="entry name" value="AmyAc_Pullulanase_LD-like"/>
    <property type="match status" value="1"/>
</dbReference>
<evidence type="ECO:0000256" key="7">
    <source>
        <dbReference type="ARBA" id="ARBA00024062"/>
    </source>
</evidence>
<evidence type="ECO:0000259" key="11">
    <source>
        <dbReference type="PROSITE" id="PS51272"/>
    </source>
</evidence>
<keyword evidence="3" id="KW-0378">Hydrolase</keyword>
<dbReference type="Proteomes" id="UP000551878">
    <property type="component" value="Unassembled WGS sequence"/>
</dbReference>
<dbReference type="InterPro" id="IPR017853">
    <property type="entry name" value="GH"/>
</dbReference>
<dbReference type="SUPFAM" id="SSF51445">
    <property type="entry name" value="(Trans)glycosidases"/>
    <property type="match status" value="1"/>
</dbReference>
<dbReference type="Gene3D" id="2.60.40.1110">
    <property type="match status" value="2"/>
</dbReference>
<dbReference type="InterPro" id="IPR006047">
    <property type="entry name" value="GH13_cat_dom"/>
</dbReference>
<dbReference type="Pfam" id="PF02922">
    <property type="entry name" value="CBM_48"/>
    <property type="match status" value="1"/>
</dbReference>
<reference evidence="12 13" key="1">
    <citation type="submission" date="2020-08" db="EMBL/GenBank/DDBJ databases">
        <title>Genomic Encyclopedia of Type Strains, Phase IV (KMG-IV): sequencing the most valuable type-strain genomes for metagenomic binning, comparative biology and taxonomic classification.</title>
        <authorList>
            <person name="Goeker M."/>
        </authorList>
    </citation>
    <scope>NUCLEOTIDE SEQUENCE [LARGE SCALE GENOMIC DNA]</scope>
    <source>
        <strain evidence="12 13">DSM 24696</strain>
    </source>
</reference>
<gene>
    <name evidence="12" type="ORF">HNQ41_000610</name>
</gene>
<dbReference type="InterPro" id="IPR005323">
    <property type="entry name" value="CBM41_pullulanase"/>
</dbReference>
<keyword evidence="2 10" id="KW-0732">Signal</keyword>
<sequence>MKREMKRKSSFLTVGVLSLGIASLYATPDQVETAAASNGGDDIPDDTLRVHYDQGNDDVSDIGLWLWEDVETPSEDEGDWPDGKSFTEDQKTDYGPYLDIALQDDAELVNLHVYSEEEEDAITDDVDIEILSEDMNEVWLSEEGDLYHYEPVELEDNKIRVHYYSEDENYEPWGLWTWEDVAEPTEEWPMGAHPFTSDNVGPYGSYVDLEVTEDAEEVGLLLVERNENPDESDDMFFRDFENHDQVFLKEGENEAYTNPYYVQGHQIEYGQVKEEDRIELGFTATEGMTTEQLGEELDIVDANGNEVSFDEAVVEDEQTVSVYGQFDHEVAPFDVSYGDQSTSAFISWQLKDELYAYDGDLGVDLHDDGSATLKLWSPSADNISIILYDRDDQYEVVVDDVDMIRQDTGVWEVTLDEENTGVEDLTGYYYHYEIERDGETVKALDPYASSMATWDSSREDDGEFHVGKAAIVDPSSIGPELDYADIEGFEKREDAIIYETHVRDFTVDPTIDEELESQFGTFASFVEKLDYMEDMGVTHIQLLPVMSYFFADEYNNDERLMDYSSTQNNYNWGYDPHSYFSLTGMYSEDPDDAEKRIEEFKKLIDEIHDRGMGVILDVVYNHTAREHLFEDLEPNYYHFMDADGTSRISFGGGRLGTTHEMARRILVDSVMYWVEEFKVDGFRFDMMGDQDAETIQKAYDKAKEANPNIVMIGEGWRTYVGDETDPDVQPADQDWMQDTESVGSFSDDFRNELKSGFGFEGEPQFITGGERDIQQIYDNVTANPHNFKATNPGDVVPYVAAHDNLTLHDVIAYSIEKDPDYHQEEIHERIRLGNLMTLTAQGTPFIHSGQEYGRTKQFRHDDYQEEVDEPPYASTFMTDEDGEPFKYPYFIHDSYDSTDAVNLFDWEKATNEEAYPINVETRDFTRGMIELRRSTDAFRHGTMEDIDENVSFIDAPEIDEEDLIIGYKATSSDQSESYYVFVNADDQERTLTLEDADLTEGTVIVDSNEAGVTEVEDPTGFELTQDDITLDALSAVVVQKDEESAQPEGAFEDVDSGFWAANYIERLATNDIVKGYADNVYFKPSEQMSRSQFAVVLTRSLDLSTSETYNNQFPDVEGSEWFVEELMPAYEVGIIQGRDSGELAPNENVTREEAAVMVARAMEHIGHEPKLDEDNHVTDLEDTANFAKNDVEQIVQAGIMQGNSDNELNPKDPTTRAQMAAIVDRFLQEANVLD</sequence>
<evidence type="ECO:0000256" key="2">
    <source>
        <dbReference type="ARBA" id="ARBA00022729"/>
    </source>
</evidence>
<dbReference type="GO" id="GO:0030246">
    <property type="term" value="F:carbohydrate binding"/>
    <property type="evidence" value="ECO:0007669"/>
    <property type="project" value="InterPro"/>
</dbReference>
<organism evidence="12 13">
    <name type="scientific">Texcoconibacillus texcoconensis</name>
    <dbReference type="NCBI Taxonomy" id="1095777"/>
    <lineage>
        <taxon>Bacteria</taxon>
        <taxon>Bacillati</taxon>
        <taxon>Bacillota</taxon>
        <taxon>Bacilli</taxon>
        <taxon>Bacillales</taxon>
        <taxon>Bacillaceae</taxon>
        <taxon>Texcoconibacillus</taxon>
    </lineage>
</organism>
<dbReference type="SMART" id="SM00642">
    <property type="entry name" value="Aamy"/>
    <property type="match status" value="1"/>
</dbReference>
<dbReference type="Gene3D" id="2.60.40.1180">
    <property type="entry name" value="Golgi alpha-mannosidase II"/>
    <property type="match status" value="1"/>
</dbReference>
<dbReference type="Gene3D" id="2.60.40.1220">
    <property type="match status" value="1"/>
</dbReference>
<dbReference type="EMBL" id="JACHHB010000002">
    <property type="protein sequence ID" value="MBB5172466.1"/>
    <property type="molecule type" value="Genomic_DNA"/>
</dbReference>
<feature type="domain" description="SLH" evidence="11">
    <location>
        <begin position="1047"/>
        <end position="1111"/>
    </location>
</feature>
<dbReference type="GO" id="GO:0051060">
    <property type="term" value="F:pullulanase activity"/>
    <property type="evidence" value="ECO:0007669"/>
    <property type="project" value="UniProtKB-EC"/>
</dbReference>
<dbReference type="SUPFAM" id="SSF81296">
    <property type="entry name" value="E set domains"/>
    <property type="match status" value="1"/>
</dbReference>
<proteinExistence type="inferred from homology"/>
<dbReference type="Pfam" id="PF00128">
    <property type="entry name" value="Alpha-amylase"/>
    <property type="match status" value="2"/>
</dbReference>
<name>A0A840QM86_9BACI</name>
<dbReference type="InterPro" id="IPR014755">
    <property type="entry name" value="Cu-Rt/internalin_Ig-like"/>
</dbReference>
<evidence type="ECO:0000256" key="9">
    <source>
        <dbReference type="ARBA" id="ARBA00031076"/>
    </source>
</evidence>
<dbReference type="PANTHER" id="PTHR43002">
    <property type="entry name" value="GLYCOGEN DEBRANCHING ENZYME"/>
    <property type="match status" value="1"/>
</dbReference>
<accession>A0A840QM86</accession>
<dbReference type="InterPro" id="IPR014756">
    <property type="entry name" value="Ig_E-set"/>
</dbReference>
<dbReference type="Pfam" id="PF18033">
    <property type="entry name" value="SpuA_C"/>
    <property type="match status" value="1"/>
</dbReference>